<reference evidence="9 10" key="1">
    <citation type="journal article" date="2019" name="PLoS Biol.">
        <title>Sex chromosomes control vertical transmission of feminizing Wolbachia symbionts in an isopod.</title>
        <authorList>
            <person name="Becking T."/>
            <person name="Chebbi M.A."/>
            <person name="Giraud I."/>
            <person name="Moumen B."/>
            <person name="Laverre T."/>
            <person name="Caubet Y."/>
            <person name="Peccoud J."/>
            <person name="Gilbert C."/>
            <person name="Cordaux R."/>
        </authorList>
    </citation>
    <scope>NUCLEOTIDE SEQUENCE [LARGE SCALE GENOMIC DNA]</scope>
    <source>
        <strain evidence="9">ANa2</strain>
        <tissue evidence="9">Whole body excluding digestive tract and cuticle</tissue>
    </source>
</reference>
<dbReference type="Pfam" id="PF08205">
    <property type="entry name" value="C2-set_2"/>
    <property type="match status" value="1"/>
</dbReference>
<evidence type="ECO:0000256" key="5">
    <source>
        <dbReference type="ARBA" id="ARBA00023319"/>
    </source>
</evidence>
<dbReference type="InterPro" id="IPR050958">
    <property type="entry name" value="Cell_Adh-Cytoskel_Orgn"/>
</dbReference>
<dbReference type="InterPro" id="IPR003961">
    <property type="entry name" value="FN3_dom"/>
</dbReference>
<dbReference type="PROSITE" id="PS50835">
    <property type="entry name" value="IG_LIKE"/>
    <property type="match status" value="6"/>
</dbReference>
<keyword evidence="10" id="KW-1185">Reference proteome</keyword>
<feature type="domain" description="Ig-like" evidence="8">
    <location>
        <begin position="445"/>
        <end position="555"/>
    </location>
</feature>
<dbReference type="CDD" id="cd00096">
    <property type="entry name" value="Ig"/>
    <property type="match status" value="2"/>
</dbReference>
<dbReference type="Gene3D" id="2.60.40.10">
    <property type="entry name" value="Immunoglobulins"/>
    <property type="match status" value="6"/>
</dbReference>
<name>A0A5N5TNY1_9CRUS</name>
<protein>
    <submittedName>
        <fullName evidence="9">Hemicentin-1</fullName>
    </submittedName>
</protein>
<evidence type="ECO:0000256" key="1">
    <source>
        <dbReference type="ARBA" id="ARBA00004167"/>
    </source>
</evidence>
<dbReference type="EMBL" id="SEYY01000165">
    <property type="protein sequence ID" value="KAB7507880.1"/>
    <property type="molecule type" value="Genomic_DNA"/>
</dbReference>
<keyword evidence="5" id="KW-0393">Immunoglobulin domain</keyword>
<dbReference type="SUPFAM" id="SSF49265">
    <property type="entry name" value="Fibronectin type III"/>
    <property type="match status" value="1"/>
</dbReference>
<dbReference type="InterPro" id="IPR036179">
    <property type="entry name" value="Ig-like_dom_sf"/>
</dbReference>
<dbReference type="AlphaFoldDB" id="A0A5N5TNY1"/>
<dbReference type="PANTHER" id="PTHR45080:SF8">
    <property type="entry name" value="IG-LIKE DOMAIN-CONTAINING PROTEIN"/>
    <property type="match status" value="1"/>
</dbReference>
<dbReference type="GO" id="GO:0008046">
    <property type="term" value="F:axon guidance receptor activity"/>
    <property type="evidence" value="ECO:0007669"/>
    <property type="project" value="TreeGrafter"/>
</dbReference>
<dbReference type="InterPro" id="IPR036116">
    <property type="entry name" value="FN3_sf"/>
</dbReference>
<evidence type="ECO:0000256" key="3">
    <source>
        <dbReference type="ARBA" id="ARBA00023136"/>
    </source>
</evidence>
<dbReference type="OrthoDB" id="5857426at2759"/>
<feature type="domain" description="Ig-like" evidence="8">
    <location>
        <begin position="359"/>
        <end position="440"/>
    </location>
</feature>
<dbReference type="GO" id="GO:0043025">
    <property type="term" value="C:neuronal cell body"/>
    <property type="evidence" value="ECO:0007669"/>
    <property type="project" value="TreeGrafter"/>
</dbReference>
<sequence>MGPVGSGMDNYAIDNVTFNKDYSVDLDRRVGRYDLSILRTTYVRNNGLFICKVKKEGSGVDLHSTSLNLTVLIKPGSPKIDPLNPVATQGNTMKLTCSSQGGSPDPEITWYRLSNGTRNGTLLQGVLKPGGGRDFPTISTLTIEPTRKDDGVDIMCEVRNRALSSDEKMASTVRLNVNYNPIVKITPSNPVRVIEGEDVVLTCDVDAKPPVQNVRWMRGGSFVQTTTRLSLRRVSLDDAGRYICQADNGLGRPGEAEVTLDVLYPPSVTVPARREVSQGDDVRIECNVTSNPKPDLVYWTKLGDNSFKQKIEFLRLNDVTAADHGDYVCHAITFFTPPGSSEITLEGNATVAIRIRHAPGQSFILPSQPVAVEGKSTVLTCGADPPGYPETRYRWWRSDEVMEIGENFTIPVTTRDHEGIYYCQPFNMIGNGSVISAHLRVFQAPRITEGLKPTAIYERKRNDVRLSCRATGKPKPIAKWFKDGEEIKESDGLYTIQVNYTELDYDRSDPDDKRYMVQSTLSFLGPKRIGQNGLRPEDRGRYECTFENEAERVTSGQLLRIEHPPSLAHKKRKVAYDTGDTADLVCRMRAYPAPTFQWTHNNNILQSDQGGRYSVNDTDVGDDIYMSVLTIRGVTESDYGSYTCKAHNSEGPSKTLIFLQKRSLPEPPQDTQVTDAGALMADILMKQISSAKLSSPNHEGDNIVSCGSNLKCVIRDLLQNTEYVIFLFATNPQGQSVLSNPIIGRTTLDPSAIPAPSGALAETDSGIVVFSLPSKIAQLSPGMNLEGDLEVKYEDQEEWTKVPARIELKEAKGMYELGPVNEEIQVRVRLCAKGSSTLCGPFQIAKHVSELPQHMVIVSQVNTFVIIIIVVVVVIVAVVAVLIVCCCCRQQRNSKLKKKAADMEVSHRGVVTQQAPPPPYYTVGLENKGMDGSIDRLNDHSKSLIYNSHQQQQYQNYNQNHSNTNGIGYMDNSYSNSNNGGSVNSQDSLWQVKGQQQQQQQQPPPPHHPDSNQTPMQHPMDPTLDHRNGYQYNPMVHGGYGISGYDDYAHYPPVGPQHEQDYSRNNNYSVNSDPYGVHKPRGIDTIDDSYDVNGMPNPYLEAHHNPNLQGVPQMTPQDTKPQISFDESLESGFSTPNSRNRRVIREIIV</sequence>
<feature type="compositionally biased region" description="Low complexity" evidence="6">
    <location>
        <begin position="972"/>
        <end position="985"/>
    </location>
</feature>
<dbReference type="InterPro" id="IPR013162">
    <property type="entry name" value="CD80_C2-set"/>
</dbReference>
<evidence type="ECO:0000256" key="2">
    <source>
        <dbReference type="ARBA" id="ARBA00022729"/>
    </source>
</evidence>
<gene>
    <name evidence="9" type="primary">HMCN1_4</name>
    <name evidence="9" type="ORF">Anas_03046</name>
</gene>
<feature type="transmembrane region" description="Helical" evidence="7">
    <location>
        <begin position="864"/>
        <end position="888"/>
    </location>
</feature>
<feature type="domain" description="Ig-like" evidence="8">
    <location>
        <begin position="78"/>
        <end position="176"/>
    </location>
</feature>
<feature type="region of interest" description="Disordered" evidence="6">
    <location>
        <begin position="958"/>
        <end position="1032"/>
    </location>
</feature>
<evidence type="ECO:0000313" key="10">
    <source>
        <dbReference type="Proteomes" id="UP000326759"/>
    </source>
</evidence>
<comment type="caution">
    <text evidence="9">The sequence shown here is derived from an EMBL/GenBank/DDBJ whole genome shotgun (WGS) entry which is preliminary data.</text>
</comment>
<evidence type="ECO:0000256" key="6">
    <source>
        <dbReference type="SAM" id="MobiDB-lite"/>
    </source>
</evidence>
<keyword evidence="7" id="KW-1133">Transmembrane helix</keyword>
<dbReference type="CDD" id="cd00063">
    <property type="entry name" value="FN3"/>
    <property type="match status" value="1"/>
</dbReference>
<dbReference type="PANTHER" id="PTHR45080">
    <property type="entry name" value="CONTACTIN 5"/>
    <property type="match status" value="1"/>
</dbReference>
<dbReference type="Pfam" id="PF13927">
    <property type="entry name" value="Ig_3"/>
    <property type="match status" value="4"/>
</dbReference>
<dbReference type="SMART" id="SM00408">
    <property type="entry name" value="IGc2"/>
    <property type="match status" value="6"/>
</dbReference>
<organism evidence="9 10">
    <name type="scientific">Armadillidium nasatum</name>
    <dbReference type="NCBI Taxonomy" id="96803"/>
    <lineage>
        <taxon>Eukaryota</taxon>
        <taxon>Metazoa</taxon>
        <taxon>Ecdysozoa</taxon>
        <taxon>Arthropoda</taxon>
        <taxon>Crustacea</taxon>
        <taxon>Multicrustacea</taxon>
        <taxon>Malacostraca</taxon>
        <taxon>Eumalacostraca</taxon>
        <taxon>Peracarida</taxon>
        <taxon>Isopoda</taxon>
        <taxon>Oniscidea</taxon>
        <taxon>Crinocheta</taxon>
        <taxon>Armadillidiidae</taxon>
        <taxon>Armadillidium</taxon>
    </lineage>
</organism>
<evidence type="ECO:0000313" key="9">
    <source>
        <dbReference type="EMBL" id="KAB7507880.1"/>
    </source>
</evidence>
<dbReference type="InterPro" id="IPR003599">
    <property type="entry name" value="Ig_sub"/>
</dbReference>
<dbReference type="Pfam" id="PF13895">
    <property type="entry name" value="Ig_2"/>
    <property type="match status" value="1"/>
</dbReference>
<feature type="domain" description="Ig-like" evidence="8">
    <location>
        <begin position="565"/>
        <end position="657"/>
    </location>
</feature>
<proteinExistence type="predicted"/>
<dbReference type="GO" id="GO:0050808">
    <property type="term" value="P:synapse organization"/>
    <property type="evidence" value="ECO:0007669"/>
    <property type="project" value="TreeGrafter"/>
</dbReference>
<dbReference type="GO" id="GO:0005886">
    <property type="term" value="C:plasma membrane"/>
    <property type="evidence" value="ECO:0007669"/>
    <property type="project" value="TreeGrafter"/>
</dbReference>
<dbReference type="SUPFAM" id="SSF48726">
    <property type="entry name" value="Immunoglobulin"/>
    <property type="match status" value="6"/>
</dbReference>
<feature type="domain" description="Ig-like" evidence="8">
    <location>
        <begin position="181"/>
        <end position="259"/>
    </location>
</feature>
<dbReference type="GO" id="GO:0030424">
    <property type="term" value="C:axon"/>
    <property type="evidence" value="ECO:0007669"/>
    <property type="project" value="TreeGrafter"/>
</dbReference>
<dbReference type="Proteomes" id="UP000326759">
    <property type="component" value="Unassembled WGS sequence"/>
</dbReference>
<feature type="domain" description="Ig-like" evidence="8">
    <location>
        <begin position="265"/>
        <end position="346"/>
    </location>
</feature>
<evidence type="ECO:0000256" key="7">
    <source>
        <dbReference type="SAM" id="Phobius"/>
    </source>
</evidence>
<dbReference type="InterPro" id="IPR003598">
    <property type="entry name" value="Ig_sub2"/>
</dbReference>
<comment type="subcellular location">
    <subcellularLocation>
        <location evidence="1">Membrane</location>
        <topology evidence="1">Single-pass membrane protein</topology>
    </subcellularLocation>
</comment>
<evidence type="ECO:0000256" key="4">
    <source>
        <dbReference type="ARBA" id="ARBA00023157"/>
    </source>
</evidence>
<dbReference type="InterPro" id="IPR013783">
    <property type="entry name" value="Ig-like_fold"/>
</dbReference>
<dbReference type="GO" id="GO:0007156">
    <property type="term" value="P:homophilic cell adhesion via plasma membrane adhesion molecules"/>
    <property type="evidence" value="ECO:0007669"/>
    <property type="project" value="TreeGrafter"/>
</dbReference>
<keyword evidence="3 7" id="KW-0472">Membrane</keyword>
<keyword evidence="7" id="KW-0812">Transmembrane</keyword>
<dbReference type="SMART" id="SM00409">
    <property type="entry name" value="IG"/>
    <property type="match status" value="6"/>
</dbReference>
<accession>A0A5N5TNY1</accession>
<evidence type="ECO:0000259" key="8">
    <source>
        <dbReference type="PROSITE" id="PS50835"/>
    </source>
</evidence>
<keyword evidence="2" id="KW-0732">Signal</keyword>
<keyword evidence="4" id="KW-1015">Disulfide bond</keyword>
<dbReference type="InterPro" id="IPR007110">
    <property type="entry name" value="Ig-like_dom"/>
</dbReference>